<dbReference type="InterPro" id="IPR020846">
    <property type="entry name" value="MFS_dom"/>
</dbReference>
<sequence length="470" mass="47777">MTTTVTAPHRLWRNARYLTWLVSDTSKGLAATLFAFAIPLLALIVTNDPAQAGVIGGAGMVARLVLTLVGGVLADRHRRILLMLIGSLIGILLAAAFTLLALADALTFGTLLAANVLLAARGGLFDVAGESAIKEIVPDDAMGRAQAANQGRDAALQLAGGPLGGLLLGVGGWLVGVVMTLCHAVAAVTAWMLRREARHAGIADTGADEGSGGDTESSEHPVGDGRVTAGLALDPADGLGLPTESAADVAATAPARTSAWAELREAFAWLFSRPDLGGVLIIITIINLGFNAAITTVMYALQQAGYSELLIGSLGAGVGAVMLAGAVVAPLLVPRIRTGVLAIAGLAGGAVGTVVLATVTEPWAIVIVLGASVVLLPALNAGMMGYFMVATPTELLGRANSAAGVLGMGAMPLAPLIAGFGLTWIGREWTILVCAALCIVAVALALGNRALRALPVESRWAEHAKQYEVA</sequence>
<feature type="transmembrane region" description="Helical" evidence="7">
    <location>
        <begin position="80"/>
        <end position="103"/>
    </location>
</feature>
<feature type="transmembrane region" description="Helical" evidence="7">
    <location>
        <begin position="401"/>
        <end position="423"/>
    </location>
</feature>
<evidence type="ECO:0000313" key="10">
    <source>
        <dbReference type="Proteomes" id="UP000316125"/>
    </source>
</evidence>
<proteinExistence type="predicted"/>
<dbReference type="Pfam" id="PF07690">
    <property type="entry name" value="MFS_1"/>
    <property type="match status" value="1"/>
</dbReference>
<dbReference type="EMBL" id="CP041040">
    <property type="protein sequence ID" value="QDE33447.1"/>
    <property type="molecule type" value="Genomic_DNA"/>
</dbReference>
<feature type="transmembrane region" description="Helical" evidence="7">
    <location>
        <begin position="365"/>
        <end position="389"/>
    </location>
</feature>
<evidence type="ECO:0000256" key="1">
    <source>
        <dbReference type="ARBA" id="ARBA00004651"/>
    </source>
</evidence>
<evidence type="ECO:0000313" key="9">
    <source>
        <dbReference type="EMBL" id="QDE33447.1"/>
    </source>
</evidence>
<evidence type="ECO:0000256" key="7">
    <source>
        <dbReference type="SAM" id="Phobius"/>
    </source>
</evidence>
<evidence type="ECO:0000256" key="6">
    <source>
        <dbReference type="SAM" id="MobiDB-lite"/>
    </source>
</evidence>
<keyword evidence="5 7" id="KW-0472">Membrane</keyword>
<feature type="transmembrane region" description="Helical" evidence="7">
    <location>
        <begin position="279"/>
        <end position="301"/>
    </location>
</feature>
<evidence type="ECO:0000256" key="5">
    <source>
        <dbReference type="ARBA" id="ARBA00023136"/>
    </source>
</evidence>
<evidence type="ECO:0000256" key="4">
    <source>
        <dbReference type="ARBA" id="ARBA00022989"/>
    </source>
</evidence>
<feature type="transmembrane region" description="Helical" evidence="7">
    <location>
        <begin position="313"/>
        <end position="333"/>
    </location>
</feature>
<gene>
    <name evidence="9" type="ORF">FIV50_00680</name>
</gene>
<accession>A0A4Y5YL13</accession>
<name>A0A4Y5YL13_9MICO</name>
<feature type="region of interest" description="Disordered" evidence="6">
    <location>
        <begin position="203"/>
        <end position="227"/>
    </location>
</feature>
<dbReference type="PANTHER" id="PTHR23513">
    <property type="entry name" value="INTEGRAL MEMBRANE EFFLUX PROTEIN-RELATED"/>
    <property type="match status" value="1"/>
</dbReference>
<dbReference type="OrthoDB" id="4965946at2"/>
<dbReference type="GO" id="GO:0022857">
    <property type="term" value="F:transmembrane transporter activity"/>
    <property type="evidence" value="ECO:0007669"/>
    <property type="project" value="InterPro"/>
</dbReference>
<reference evidence="9 10" key="1">
    <citation type="submission" date="2019-06" db="EMBL/GenBank/DDBJ databases">
        <title>Complete genome of Microbacterium foliorum M2.</title>
        <authorList>
            <person name="Cao G."/>
        </authorList>
    </citation>
    <scope>NUCLEOTIDE SEQUENCE [LARGE SCALE GENOMIC DNA]</scope>
    <source>
        <strain evidence="9 10">M2</strain>
    </source>
</reference>
<dbReference type="Proteomes" id="UP000316125">
    <property type="component" value="Chromosome"/>
</dbReference>
<keyword evidence="2" id="KW-1003">Cell membrane</keyword>
<dbReference type="SUPFAM" id="SSF103473">
    <property type="entry name" value="MFS general substrate transporter"/>
    <property type="match status" value="1"/>
</dbReference>
<comment type="subcellular location">
    <subcellularLocation>
        <location evidence="1">Cell membrane</location>
        <topology evidence="1">Multi-pass membrane protein</topology>
    </subcellularLocation>
</comment>
<protein>
    <submittedName>
        <fullName evidence="9">MFS transporter</fullName>
    </submittedName>
</protein>
<dbReference type="AlphaFoldDB" id="A0A4Y5YL13"/>
<dbReference type="PROSITE" id="PS50850">
    <property type="entry name" value="MFS"/>
    <property type="match status" value="1"/>
</dbReference>
<dbReference type="GO" id="GO:0005886">
    <property type="term" value="C:plasma membrane"/>
    <property type="evidence" value="ECO:0007669"/>
    <property type="project" value="UniProtKB-SubCell"/>
</dbReference>
<keyword evidence="4 7" id="KW-1133">Transmembrane helix</keyword>
<dbReference type="InterPro" id="IPR011701">
    <property type="entry name" value="MFS"/>
</dbReference>
<dbReference type="PANTHER" id="PTHR23513:SF6">
    <property type="entry name" value="MAJOR FACILITATOR SUPERFAMILY ASSOCIATED DOMAIN-CONTAINING PROTEIN"/>
    <property type="match status" value="1"/>
</dbReference>
<feature type="transmembrane region" description="Helical" evidence="7">
    <location>
        <begin position="340"/>
        <end position="359"/>
    </location>
</feature>
<dbReference type="Gene3D" id="1.20.1250.20">
    <property type="entry name" value="MFS general substrate transporter like domains"/>
    <property type="match status" value="1"/>
</dbReference>
<dbReference type="InterPro" id="IPR036259">
    <property type="entry name" value="MFS_trans_sf"/>
</dbReference>
<keyword evidence="3 7" id="KW-0812">Transmembrane</keyword>
<dbReference type="RefSeq" id="WP_140035744.1">
    <property type="nucleotide sequence ID" value="NZ_CP041040.1"/>
</dbReference>
<feature type="transmembrane region" description="Helical" evidence="7">
    <location>
        <begin position="52"/>
        <end position="73"/>
    </location>
</feature>
<feature type="transmembrane region" description="Helical" evidence="7">
    <location>
        <begin position="28"/>
        <end position="46"/>
    </location>
</feature>
<evidence type="ECO:0000256" key="2">
    <source>
        <dbReference type="ARBA" id="ARBA00022475"/>
    </source>
</evidence>
<feature type="domain" description="Major facilitator superfamily (MFS) profile" evidence="8">
    <location>
        <begin position="1"/>
        <end position="453"/>
    </location>
</feature>
<evidence type="ECO:0000256" key="3">
    <source>
        <dbReference type="ARBA" id="ARBA00022692"/>
    </source>
</evidence>
<feature type="transmembrane region" description="Helical" evidence="7">
    <location>
        <begin position="170"/>
        <end position="193"/>
    </location>
</feature>
<organism evidence="9 10">
    <name type="scientific">Microbacterium foliorum</name>
    <dbReference type="NCBI Taxonomy" id="104336"/>
    <lineage>
        <taxon>Bacteria</taxon>
        <taxon>Bacillati</taxon>
        <taxon>Actinomycetota</taxon>
        <taxon>Actinomycetes</taxon>
        <taxon>Micrococcales</taxon>
        <taxon>Microbacteriaceae</taxon>
        <taxon>Microbacterium</taxon>
    </lineage>
</organism>
<feature type="transmembrane region" description="Helical" evidence="7">
    <location>
        <begin position="429"/>
        <end position="451"/>
    </location>
</feature>
<evidence type="ECO:0000259" key="8">
    <source>
        <dbReference type="PROSITE" id="PS50850"/>
    </source>
</evidence>